<dbReference type="InterPro" id="IPR002013">
    <property type="entry name" value="SAC_dom"/>
</dbReference>
<evidence type="ECO:0000256" key="4">
    <source>
        <dbReference type="SAM" id="MobiDB-lite"/>
    </source>
</evidence>
<dbReference type="PANTHER" id="PTHR45738:SF5">
    <property type="entry name" value="POLYPHOSPHOINOSITIDE PHOSPHATASE"/>
    <property type="match status" value="1"/>
</dbReference>
<dbReference type="AlphaFoldDB" id="A0AAV5RIZ2"/>
<comment type="subcellular location">
    <subcellularLocation>
        <location evidence="1">Endomembrane system</location>
    </subcellularLocation>
</comment>
<dbReference type="GO" id="GO:0012505">
    <property type="term" value="C:endomembrane system"/>
    <property type="evidence" value="ECO:0007669"/>
    <property type="project" value="UniProtKB-SubCell"/>
</dbReference>
<feature type="region of interest" description="Disordered" evidence="4">
    <location>
        <begin position="178"/>
        <end position="227"/>
    </location>
</feature>
<keyword evidence="7" id="KW-1185">Reference proteome</keyword>
<evidence type="ECO:0000313" key="6">
    <source>
        <dbReference type="EMBL" id="GMM51534.1"/>
    </source>
</evidence>
<keyword evidence="2" id="KW-0378">Hydrolase</keyword>
<comment type="caution">
    <text evidence="6">The sequence shown here is derived from an EMBL/GenBank/DDBJ whole genome shotgun (WGS) entry which is preliminary data.</text>
</comment>
<evidence type="ECO:0000256" key="3">
    <source>
        <dbReference type="ARBA" id="ARBA00023136"/>
    </source>
</evidence>
<keyword evidence="3" id="KW-0472">Membrane</keyword>
<evidence type="ECO:0000256" key="1">
    <source>
        <dbReference type="ARBA" id="ARBA00004308"/>
    </source>
</evidence>
<dbReference type="InterPro" id="IPR043573">
    <property type="entry name" value="Fig4-like"/>
</dbReference>
<dbReference type="GO" id="GO:0046856">
    <property type="term" value="P:phosphatidylinositol dephosphorylation"/>
    <property type="evidence" value="ECO:0007669"/>
    <property type="project" value="InterPro"/>
</dbReference>
<organism evidence="6 7">
    <name type="scientific">Starmerella bacillaris</name>
    <name type="common">Yeast</name>
    <name type="synonym">Candida zemplinina</name>
    <dbReference type="NCBI Taxonomy" id="1247836"/>
    <lineage>
        <taxon>Eukaryota</taxon>
        <taxon>Fungi</taxon>
        <taxon>Dikarya</taxon>
        <taxon>Ascomycota</taxon>
        <taxon>Saccharomycotina</taxon>
        <taxon>Dipodascomycetes</taxon>
        <taxon>Dipodascales</taxon>
        <taxon>Trichomonascaceae</taxon>
        <taxon>Starmerella</taxon>
    </lineage>
</organism>
<evidence type="ECO:0000256" key="2">
    <source>
        <dbReference type="ARBA" id="ARBA00022801"/>
    </source>
</evidence>
<reference evidence="6 7" key="1">
    <citation type="journal article" date="2023" name="Elife">
        <title>Identification of key yeast species and microbe-microbe interactions impacting larval growth of Drosophila in the wild.</title>
        <authorList>
            <person name="Mure A."/>
            <person name="Sugiura Y."/>
            <person name="Maeda R."/>
            <person name="Honda K."/>
            <person name="Sakurai N."/>
            <person name="Takahashi Y."/>
            <person name="Watada M."/>
            <person name="Katoh T."/>
            <person name="Gotoh A."/>
            <person name="Gotoh Y."/>
            <person name="Taniguchi I."/>
            <person name="Nakamura K."/>
            <person name="Hayashi T."/>
            <person name="Katayama T."/>
            <person name="Uemura T."/>
            <person name="Hattori Y."/>
        </authorList>
    </citation>
    <scope>NUCLEOTIDE SEQUENCE [LARGE SCALE GENOMIC DNA]</scope>
    <source>
        <strain evidence="6 7">SB-73</strain>
    </source>
</reference>
<feature type="domain" description="SAC" evidence="5">
    <location>
        <begin position="148"/>
        <end position="597"/>
    </location>
</feature>
<sequence length="866" mass="100021">MSTQLVRFTLYEASKAFWIIGQNEEATIFQILKIEPDMLSSDKSRSHKFVLTQLERTFDEHQIRKWISKQTELEGLKQKATPAWAILGTIRFTNCYYLVLVTKCSVVSLLGGHKIYHIDETELVPLIHSSVYETPDRRSIEGRLISTFYTLDLSKTFYFSPTYDLTNTLQTNLNNAAEMEQENNTSKADSCKLAKSKQRASKLPKRANTKESKEAKEAKDSKGLHTSRDTIPEIEPVLLADPSKKTCMSASQRSKQSSSMFVWNSHLLAPLKETGPLKIDPQLRKKWFTVLIHGFIDQARISVFGNHITITIIARRSRHFAGVRFYKRGVNNEGFPANEVETEQIVSNELASQFDSRYTSYVQHRGSICVNWSQMSSNMSPQPPIKIDSPDPYYTPAAKHFDRMFGRYGYPIRILNLVKTKEKRPRESTLSKEFEICIQYLNQFLPPERSKISTDLKSRSFKNVHPTINVSKSQRKSFILEGGCIEYTHWDMSRAAKSRSTEVMDYLGKYANRTLEATSIFQTGISNQNGVCRTNCVDCLDRTNAAQSVIAKYALGYQLCALGIIDKPKVEYDTDVIDLLTEMYHDHGDTLALQYGGSNLVNTVETYRRINQWSSHSRDLIESVRRYYTNSFIDAQRQDAINVFLGNYQYVDGLNLWDLSTDYYLHNKTPKQPKYTFTGKPTKIESDAELVMKRSYQQWYEPRHLIPQGKPVKGLPICKSDDDYHKYTPLDDLFTFTVNSIDKYSQSISPFHVHDKKRKRRIENDLNENDIVSIPEDLHSELVEPEPESEYNRYLTMPESELTAVETNVPLLEMEYLAYFQKPVMEPIDTCYNYPAATWQSTSQLINNDYLLFDRYAHLEDLNYHM</sequence>
<evidence type="ECO:0000313" key="7">
    <source>
        <dbReference type="Proteomes" id="UP001362899"/>
    </source>
</evidence>
<dbReference type="PROSITE" id="PS50275">
    <property type="entry name" value="SAC"/>
    <property type="match status" value="1"/>
</dbReference>
<dbReference type="EMBL" id="BTGC01000008">
    <property type="protein sequence ID" value="GMM51534.1"/>
    <property type="molecule type" value="Genomic_DNA"/>
</dbReference>
<feature type="compositionally biased region" description="Basic residues" evidence="4">
    <location>
        <begin position="194"/>
        <end position="207"/>
    </location>
</feature>
<dbReference type="Pfam" id="PF02383">
    <property type="entry name" value="Syja_N"/>
    <property type="match status" value="1"/>
</dbReference>
<gene>
    <name evidence="6" type="ORF">DASB73_024970</name>
</gene>
<accession>A0AAV5RIZ2</accession>
<proteinExistence type="predicted"/>
<dbReference type="GO" id="GO:0043813">
    <property type="term" value="F:phosphatidylinositol-3,5-bisphosphate 5-phosphatase activity"/>
    <property type="evidence" value="ECO:0007669"/>
    <property type="project" value="InterPro"/>
</dbReference>
<feature type="compositionally biased region" description="Basic and acidic residues" evidence="4">
    <location>
        <begin position="208"/>
        <end position="227"/>
    </location>
</feature>
<dbReference type="Proteomes" id="UP001362899">
    <property type="component" value="Unassembled WGS sequence"/>
</dbReference>
<dbReference type="PANTHER" id="PTHR45738">
    <property type="entry name" value="POLYPHOSPHOINOSITIDE PHOSPHATASE"/>
    <property type="match status" value="1"/>
</dbReference>
<name>A0AAV5RIZ2_STABA</name>
<protein>
    <submittedName>
        <fullName evidence="6">Phosphatidylinositol-3,5-bisphosphate 5-phosphatase</fullName>
    </submittedName>
</protein>
<evidence type="ECO:0000259" key="5">
    <source>
        <dbReference type="PROSITE" id="PS50275"/>
    </source>
</evidence>